<dbReference type="EMBL" id="JAPDDT010000004">
    <property type="protein sequence ID" value="MCW1923172.1"/>
    <property type="molecule type" value="Genomic_DNA"/>
</dbReference>
<name>A0ABT3GI36_9BACT</name>
<dbReference type="NCBIfam" id="TIGR04256">
    <property type="entry name" value="GxxExxY"/>
    <property type="match status" value="1"/>
</dbReference>
<sequence length="165" mass="18388">MSSASPTGSSTASSNPTARFLPEEFQPQMNGMDADEPHAKETEAIIGCAFSVLNALGHGFHEKPYENGLVVEFRHRGISFFQQPRYPLTYRGELVGEYVPDLTAFDKVVVDAKTIDRITDHEIGKMLNYLRVTGLQVGLILNFKHAKLQFRPVTLTRPDSPDLHS</sequence>
<gene>
    <name evidence="1" type="ORF">OKA05_11465</name>
</gene>
<proteinExistence type="predicted"/>
<comment type="caution">
    <text evidence="1">The sequence shown here is derived from an EMBL/GenBank/DDBJ whole genome shotgun (WGS) entry which is preliminary data.</text>
</comment>
<protein>
    <submittedName>
        <fullName evidence="1">GxxExxY protein</fullName>
    </submittedName>
</protein>
<reference evidence="1 2" key="1">
    <citation type="submission" date="2022-10" db="EMBL/GenBank/DDBJ databases">
        <title>Luteolibacter arcticus strain CCTCC AB 2014275, whole genome shotgun sequencing project.</title>
        <authorList>
            <person name="Zhao G."/>
            <person name="Shen L."/>
        </authorList>
    </citation>
    <scope>NUCLEOTIDE SEQUENCE [LARGE SCALE GENOMIC DNA]</scope>
    <source>
        <strain evidence="1 2">CCTCC AB 2014275</strain>
    </source>
</reference>
<organism evidence="1 2">
    <name type="scientific">Luteolibacter arcticus</name>
    <dbReference type="NCBI Taxonomy" id="1581411"/>
    <lineage>
        <taxon>Bacteria</taxon>
        <taxon>Pseudomonadati</taxon>
        <taxon>Verrucomicrobiota</taxon>
        <taxon>Verrucomicrobiia</taxon>
        <taxon>Verrucomicrobiales</taxon>
        <taxon>Verrucomicrobiaceae</taxon>
        <taxon>Luteolibacter</taxon>
    </lineage>
</organism>
<evidence type="ECO:0000313" key="1">
    <source>
        <dbReference type="EMBL" id="MCW1923172.1"/>
    </source>
</evidence>
<dbReference type="Proteomes" id="UP001320876">
    <property type="component" value="Unassembled WGS sequence"/>
</dbReference>
<keyword evidence="2" id="KW-1185">Reference proteome</keyword>
<accession>A0ABT3GI36</accession>
<evidence type="ECO:0000313" key="2">
    <source>
        <dbReference type="Proteomes" id="UP001320876"/>
    </source>
</evidence>
<dbReference type="InterPro" id="IPR026350">
    <property type="entry name" value="GxxExxY"/>
</dbReference>
<dbReference type="RefSeq" id="WP_264487278.1">
    <property type="nucleotide sequence ID" value="NZ_JAPDDT010000004.1"/>
</dbReference>
<dbReference type="Pfam" id="PF13366">
    <property type="entry name" value="PDDEXK_3"/>
    <property type="match status" value="1"/>
</dbReference>